<dbReference type="AlphaFoldDB" id="A0A3N2S1W5"/>
<comment type="caution">
    <text evidence="1">The sequence shown here is derived from an EMBL/GenBank/DDBJ whole genome shotgun (WGS) entry which is preliminary data.</text>
</comment>
<dbReference type="OrthoDB" id="6522656at2"/>
<sequence length="75" mass="8121">MVSLVYLGIETKCSLSLSIERCGRNQFAKRMGASLITDDGEALEGEALDDVSILGVVTHLINEVARPDDDEMPVI</sequence>
<proteinExistence type="predicted"/>
<dbReference type="EMBL" id="RHFN01000011">
    <property type="protein sequence ID" value="ROU13707.1"/>
    <property type="molecule type" value="Genomic_DNA"/>
</dbReference>
<organism evidence="1 2">
    <name type="scientific">Kluyvera ascorbata</name>
    <dbReference type="NCBI Taxonomy" id="51288"/>
    <lineage>
        <taxon>Bacteria</taxon>
        <taxon>Pseudomonadati</taxon>
        <taxon>Pseudomonadota</taxon>
        <taxon>Gammaproteobacteria</taxon>
        <taxon>Enterobacterales</taxon>
        <taxon>Enterobacteriaceae</taxon>
        <taxon>Kluyvera</taxon>
    </lineage>
</organism>
<dbReference type="Proteomes" id="UP000268051">
    <property type="component" value="Unassembled WGS sequence"/>
</dbReference>
<name>A0A3N2S1W5_9ENTR</name>
<accession>A0A3N2S1W5</accession>
<evidence type="ECO:0000313" key="1">
    <source>
        <dbReference type="EMBL" id="ROU13707.1"/>
    </source>
</evidence>
<evidence type="ECO:0000313" key="2">
    <source>
        <dbReference type="Proteomes" id="UP000268051"/>
    </source>
</evidence>
<protein>
    <submittedName>
        <fullName evidence="1">Uncharacterized protein</fullName>
    </submittedName>
</protein>
<reference evidence="1 2" key="1">
    <citation type="submission" date="2018-10" db="EMBL/GenBank/DDBJ databases">
        <title>Horizontal transference of carbapenem resistance between Klebsiella pneumoniae and Kluyvera ascorbata during abdominal infection: a case report.</title>
        <authorList>
            <person name="Raro O.H.F."/>
            <person name="Lima-Morales D."/>
            <person name="Barth A.L."/>
            <person name="Paim T.G.S."/>
            <person name="Mott M.P."/>
            <person name="Riche C.V.W."/>
            <person name="Teixeira U.F."/>
            <person name="Waechter F."/>
            <person name="Dias C.A.G."/>
        </authorList>
    </citation>
    <scope>NUCLEOTIDE SEQUENCE [LARGE SCALE GENOMIC DNA]</scope>
    <source>
        <strain evidence="1 2">OT2</strain>
    </source>
</reference>
<gene>
    <name evidence="1" type="ORF">EB837_12335</name>
</gene>